<keyword evidence="2" id="KW-0132">Cell division</keyword>
<gene>
    <name evidence="8" type="ORF">FJZ47_10655</name>
</gene>
<evidence type="ECO:0000256" key="5">
    <source>
        <dbReference type="ARBA" id="ARBA00025606"/>
    </source>
</evidence>
<dbReference type="AlphaFoldDB" id="A0A938B417"/>
<dbReference type="PANTHER" id="PTHR34108">
    <property type="entry name" value="SEPTUM SITE-DETERMINING PROTEIN MINC"/>
    <property type="match status" value="1"/>
</dbReference>
<dbReference type="Pfam" id="PF03775">
    <property type="entry name" value="MinC_C"/>
    <property type="match status" value="1"/>
</dbReference>
<dbReference type="GO" id="GO:0000902">
    <property type="term" value="P:cell morphogenesis"/>
    <property type="evidence" value="ECO:0007669"/>
    <property type="project" value="InterPro"/>
</dbReference>
<dbReference type="PANTHER" id="PTHR34108:SF1">
    <property type="entry name" value="SEPTUM SITE-DETERMINING PROTEIN MINC"/>
    <property type="match status" value="1"/>
</dbReference>
<dbReference type="InterPro" id="IPR016098">
    <property type="entry name" value="CAP/MinC_C"/>
</dbReference>
<dbReference type="Gene3D" id="2.160.20.70">
    <property type="match status" value="1"/>
</dbReference>
<evidence type="ECO:0000256" key="6">
    <source>
        <dbReference type="SAM" id="MobiDB-lite"/>
    </source>
</evidence>
<dbReference type="GO" id="GO:0000917">
    <property type="term" value="P:division septum assembly"/>
    <property type="evidence" value="ECO:0007669"/>
    <property type="project" value="UniProtKB-KW"/>
</dbReference>
<dbReference type="SUPFAM" id="SSF63848">
    <property type="entry name" value="Cell-division inhibitor MinC, C-terminal domain"/>
    <property type="match status" value="1"/>
</dbReference>
<protein>
    <submittedName>
        <fullName evidence="8">Septum site-determining protein MinC</fullName>
    </submittedName>
</protein>
<comment type="function">
    <text evidence="5">Cell division inhibitor that blocks the formation of polar Z ring septums. Rapidly oscillates between the poles of the cell to destabilize FtsZ filaments that have formed before they mature into polar Z rings. Prevents FtsZ polymerization.</text>
</comment>
<dbReference type="EMBL" id="VGLS01000285">
    <property type="protein sequence ID" value="MBM3224250.1"/>
    <property type="molecule type" value="Genomic_DNA"/>
</dbReference>
<evidence type="ECO:0000259" key="7">
    <source>
        <dbReference type="Pfam" id="PF03775"/>
    </source>
</evidence>
<feature type="domain" description="Septum formation inhibitor MinC C-terminal" evidence="7">
    <location>
        <begin position="32"/>
        <end position="129"/>
    </location>
</feature>
<dbReference type="InterPro" id="IPR013033">
    <property type="entry name" value="MinC"/>
</dbReference>
<keyword evidence="4" id="KW-0131">Cell cycle</keyword>
<name>A0A938B417_UNCTE</name>
<comment type="caution">
    <text evidence="8">The sequence shown here is derived from an EMBL/GenBank/DDBJ whole genome shotgun (WGS) entry which is preliminary data.</text>
</comment>
<evidence type="ECO:0000256" key="1">
    <source>
        <dbReference type="ARBA" id="ARBA00006291"/>
    </source>
</evidence>
<feature type="compositionally biased region" description="Pro residues" evidence="6">
    <location>
        <begin position="7"/>
        <end position="23"/>
    </location>
</feature>
<accession>A0A938B417</accession>
<comment type="similarity">
    <text evidence="1">Belongs to the MinC family.</text>
</comment>
<dbReference type="Proteomes" id="UP000712673">
    <property type="component" value="Unassembled WGS sequence"/>
</dbReference>
<dbReference type="GO" id="GO:1901891">
    <property type="term" value="P:regulation of cell septum assembly"/>
    <property type="evidence" value="ECO:0007669"/>
    <property type="project" value="InterPro"/>
</dbReference>
<dbReference type="InterPro" id="IPR036145">
    <property type="entry name" value="MinC_C_sf"/>
</dbReference>
<evidence type="ECO:0000313" key="9">
    <source>
        <dbReference type="Proteomes" id="UP000712673"/>
    </source>
</evidence>
<proteinExistence type="inferred from homology"/>
<evidence type="ECO:0000256" key="3">
    <source>
        <dbReference type="ARBA" id="ARBA00023210"/>
    </source>
</evidence>
<keyword evidence="3" id="KW-0717">Septation</keyword>
<evidence type="ECO:0000256" key="4">
    <source>
        <dbReference type="ARBA" id="ARBA00023306"/>
    </source>
</evidence>
<reference evidence="8" key="1">
    <citation type="submission" date="2019-03" db="EMBL/GenBank/DDBJ databases">
        <title>Lake Tanganyika Metagenome-Assembled Genomes (MAGs).</title>
        <authorList>
            <person name="Tran P."/>
        </authorList>
    </citation>
    <scope>NUCLEOTIDE SEQUENCE</scope>
    <source>
        <strain evidence="8">K_DeepCast_65m_m2_066</strain>
    </source>
</reference>
<evidence type="ECO:0000313" key="8">
    <source>
        <dbReference type="EMBL" id="MBM3224250.1"/>
    </source>
</evidence>
<dbReference type="InterPro" id="IPR005526">
    <property type="entry name" value="Septum_form_inhib_MinC_C"/>
</dbReference>
<feature type="region of interest" description="Disordered" evidence="6">
    <location>
        <begin position="1"/>
        <end position="23"/>
    </location>
</feature>
<evidence type="ECO:0000256" key="2">
    <source>
        <dbReference type="ARBA" id="ARBA00022618"/>
    </source>
</evidence>
<sequence length="143" mass="15452">MFEGVERPPPPATRPPFVPSPPDPQTLIHLEQRTVRSGEKVAADGHLIIVGDVNPGAEVIAGYNIFVWGALRGSAYAGVPDREEAIITALHFAPIQLRIAGHIARPPEARPNAPGTPELARIDQNAIIVEAWERGRGGFYKRG</sequence>
<organism evidence="8 9">
    <name type="scientific">Tectimicrobiota bacterium</name>
    <dbReference type="NCBI Taxonomy" id="2528274"/>
    <lineage>
        <taxon>Bacteria</taxon>
        <taxon>Pseudomonadati</taxon>
        <taxon>Nitrospinota/Tectimicrobiota group</taxon>
        <taxon>Candidatus Tectimicrobiota</taxon>
    </lineage>
</organism>